<keyword evidence="3" id="KW-1185">Reference proteome</keyword>
<dbReference type="GO" id="GO:0019171">
    <property type="term" value="F:(3R)-hydroxyacyl-[acyl-carrier-protein] dehydratase activity"/>
    <property type="evidence" value="ECO:0007669"/>
    <property type="project" value="TreeGrafter"/>
</dbReference>
<dbReference type="SUPFAM" id="SSF54637">
    <property type="entry name" value="Thioesterase/thiol ester dehydrase-isomerase"/>
    <property type="match status" value="1"/>
</dbReference>
<dbReference type="Proteomes" id="UP000220102">
    <property type="component" value="Unassembled WGS sequence"/>
</dbReference>
<protein>
    <submittedName>
        <fullName evidence="2">Dehydratase</fullName>
    </submittedName>
</protein>
<proteinExistence type="predicted"/>
<dbReference type="OrthoDB" id="9801625at2"/>
<feature type="domain" description="MaoC-like" evidence="1">
    <location>
        <begin position="18"/>
        <end position="118"/>
    </location>
</feature>
<gene>
    <name evidence="2" type="ORF">CRI94_14970</name>
</gene>
<dbReference type="Gene3D" id="3.10.129.10">
    <property type="entry name" value="Hotdog Thioesterase"/>
    <property type="match status" value="1"/>
</dbReference>
<dbReference type="EMBL" id="PDEQ01000008">
    <property type="protein sequence ID" value="PEN12321.1"/>
    <property type="molecule type" value="Genomic_DNA"/>
</dbReference>
<dbReference type="Pfam" id="PF01575">
    <property type="entry name" value="MaoC_dehydratas"/>
    <property type="match status" value="1"/>
</dbReference>
<dbReference type="InterPro" id="IPR002539">
    <property type="entry name" value="MaoC-like_dom"/>
</dbReference>
<comment type="caution">
    <text evidence="2">The sequence shown here is derived from an EMBL/GenBank/DDBJ whole genome shotgun (WGS) entry which is preliminary data.</text>
</comment>
<dbReference type="CDD" id="cd03449">
    <property type="entry name" value="R_hydratase"/>
    <property type="match status" value="1"/>
</dbReference>
<dbReference type="InterPro" id="IPR029069">
    <property type="entry name" value="HotDog_dom_sf"/>
</dbReference>
<dbReference type="AlphaFoldDB" id="A0A2A8CV47"/>
<dbReference type="PANTHER" id="PTHR43437">
    <property type="entry name" value="HYDROXYACYL-THIOESTER DEHYDRATASE TYPE 2, MITOCHONDRIAL-RELATED"/>
    <property type="match status" value="1"/>
</dbReference>
<evidence type="ECO:0000313" key="2">
    <source>
        <dbReference type="EMBL" id="PEN12321.1"/>
    </source>
</evidence>
<dbReference type="GO" id="GO:0006633">
    <property type="term" value="P:fatty acid biosynthetic process"/>
    <property type="evidence" value="ECO:0007669"/>
    <property type="project" value="TreeGrafter"/>
</dbReference>
<dbReference type="PANTHER" id="PTHR43437:SF3">
    <property type="entry name" value="HYDROXYACYL-THIOESTER DEHYDRATASE TYPE 2, MITOCHONDRIAL"/>
    <property type="match status" value="1"/>
</dbReference>
<evidence type="ECO:0000313" key="3">
    <source>
        <dbReference type="Proteomes" id="UP000220102"/>
    </source>
</evidence>
<dbReference type="InterPro" id="IPR050965">
    <property type="entry name" value="UPF0336/Enoyl-CoA_hydratase"/>
</dbReference>
<accession>A0A2A8CV47</accession>
<evidence type="ECO:0000259" key="1">
    <source>
        <dbReference type="Pfam" id="PF01575"/>
    </source>
</evidence>
<name>A0A2A8CV47_9BACT</name>
<reference evidence="2 3" key="1">
    <citation type="submission" date="2017-10" db="EMBL/GenBank/DDBJ databases">
        <title>Draft genome of Longibacter Salinarum.</title>
        <authorList>
            <person name="Goh K.M."/>
            <person name="Shamsir M.S."/>
            <person name="Lim S.W."/>
        </authorList>
    </citation>
    <scope>NUCLEOTIDE SEQUENCE [LARGE SCALE GENOMIC DNA]</scope>
    <source>
        <strain evidence="2 3">KCTC 52045</strain>
    </source>
</reference>
<organism evidence="2 3">
    <name type="scientific">Longibacter salinarum</name>
    <dbReference type="NCBI Taxonomy" id="1850348"/>
    <lineage>
        <taxon>Bacteria</taxon>
        <taxon>Pseudomonadati</taxon>
        <taxon>Rhodothermota</taxon>
        <taxon>Rhodothermia</taxon>
        <taxon>Rhodothermales</taxon>
        <taxon>Salisaetaceae</taxon>
        <taxon>Longibacter</taxon>
    </lineage>
</organism>
<dbReference type="RefSeq" id="WP_098077611.1">
    <property type="nucleotide sequence ID" value="NZ_PDEQ01000008.1"/>
</dbReference>
<sequence>MPNTYETIQVGDSYKWNKVVTAEDVKSFAQITGDDNPIHVDEDYAKEHSRFGRPVVHGVLLLGLISKVLGRDYPGHGSIAVAISCRFLRPVTVGSEVTVEIKVSEKLESSKHIKVKVYIYKENKMVLGGEGRVIPPTEEDGELQMPEK</sequence>